<dbReference type="AlphaFoldDB" id="A0A4Q2RAN8"/>
<comment type="caution">
    <text evidence="2">The sequence shown here is derived from an EMBL/GenBank/DDBJ whole genome shotgun (WGS) entry which is preliminary data.</text>
</comment>
<evidence type="ECO:0000259" key="1">
    <source>
        <dbReference type="Pfam" id="PF00535"/>
    </source>
</evidence>
<gene>
    <name evidence="2" type="ORF">D3272_14180</name>
</gene>
<keyword evidence="3" id="KW-1185">Reference proteome</keyword>
<evidence type="ECO:0000313" key="3">
    <source>
        <dbReference type="Proteomes" id="UP000289411"/>
    </source>
</evidence>
<accession>A0A4Q2RAN8</accession>
<evidence type="ECO:0000313" key="2">
    <source>
        <dbReference type="EMBL" id="RYB04160.1"/>
    </source>
</evidence>
<organism evidence="2 3">
    <name type="scientific">Lichenibacterium ramalinae</name>
    <dbReference type="NCBI Taxonomy" id="2316527"/>
    <lineage>
        <taxon>Bacteria</taxon>
        <taxon>Pseudomonadati</taxon>
        <taxon>Pseudomonadota</taxon>
        <taxon>Alphaproteobacteria</taxon>
        <taxon>Hyphomicrobiales</taxon>
        <taxon>Lichenihabitantaceae</taxon>
        <taxon>Lichenibacterium</taxon>
    </lineage>
</organism>
<dbReference type="Gene3D" id="3.90.550.10">
    <property type="entry name" value="Spore Coat Polysaccharide Biosynthesis Protein SpsA, Chain A"/>
    <property type="match status" value="1"/>
</dbReference>
<dbReference type="InterPro" id="IPR001173">
    <property type="entry name" value="Glyco_trans_2-like"/>
</dbReference>
<dbReference type="RefSeq" id="WP_129219855.1">
    <property type="nucleotide sequence ID" value="NZ_QYBC01000011.1"/>
</dbReference>
<keyword evidence="2" id="KW-0808">Transferase</keyword>
<proteinExistence type="predicted"/>
<reference evidence="2 3" key="1">
    <citation type="submission" date="2018-09" db="EMBL/GenBank/DDBJ databases">
        <authorList>
            <person name="Grouzdev D.S."/>
            <person name="Krutkina M.S."/>
        </authorList>
    </citation>
    <scope>NUCLEOTIDE SEQUENCE [LARGE SCALE GENOMIC DNA]</scope>
    <source>
        <strain evidence="2 3">RmlP001</strain>
    </source>
</reference>
<sequence>MTQTIKLAIIVPCYNYGDYVGEAIASVASQLRDDCELIVIDDGSTDGSWSVISDAGVRAVRISNGGAIGACVAGLDLTTAPHVLFLDADDKLKPGALDAILSRLDPEVAKLQFALTRIDARGEWISGAVPALDDYREREALAVRVAKTGVYRSPPTSGNVFRRDVADLIREIDYERYVDGVLLYAAPFTGDVVSVSEELGCYRVHGRNVANTVHKSDAVGIRNNVERFIKRMEHLKVVARRLGWEGDLFDPHDVFVTRERKFYLEVVSGRRPSLSCLVPLLVRLTDERLEAKNKLGLAALFVLAAVLPNGRATVLINYRLKITGRSATGFLREVATSNPRARAP</sequence>
<dbReference type="PANTHER" id="PTHR22916">
    <property type="entry name" value="GLYCOSYLTRANSFERASE"/>
    <property type="match status" value="1"/>
</dbReference>
<protein>
    <submittedName>
        <fullName evidence="2">Glycosyltransferase family 2 protein</fullName>
    </submittedName>
</protein>
<reference evidence="2 3" key="2">
    <citation type="submission" date="2019-02" db="EMBL/GenBank/DDBJ databases">
        <title>'Lichenibacterium ramalinii' gen. nov. sp. nov., 'Lichenibacterium minor' gen. nov. sp. nov.</title>
        <authorList>
            <person name="Pankratov T."/>
        </authorList>
    </citation>
    <scope>NUCLEOTIDE SEQUENCE [LARGE SCALE GENOMIC DNA]</scope>
    <source>
        <strain evidence="2 3">RmlP001</strain>
    </source>
</reference>
<dbReference type="InterPro" id="IPR029044">
    <property type="entry name" value="Nucleotide-diphossugar_trans"/>
</dbReference>
<dbReference type="GO" id="GO:0016758">
    <property type="term" value="F:hexosyltransferase activity"/>
    <property type="evidence" value="ECO:0007669"/>
    <property type="project" value="UniProtKB-ARBA"/>
</dbReference>
<name>A0A4Q2RAN8_9HYPH</name>
<dbReference type="OrthoDB" id="174925at2"/>
<dbReference type="PANTHER" id="PTHR22916:SF3">
    <property type="entry name" value="UDP-GLCNAC:BETAGAL BETA-1,3-N-ACETYLGLUCOSAMINYLTRANSFERASE-LIKE PROTEIN 1"/>
    <property type="match status" value="1"/>
</dbReference>
<dbReference type="Pfam" id="PF00535">
    <property type="entry name" value="Glycos_transf_2"/>
    <property type="match status" value="1"/>
</dbReference>
<dbReference type="Proteomes" id="UP000289411">
    <property type="component" value="Unassembled WGS sequence"/>
</dbReference>
<dbReference type="SUPFAM" id="SSF53448">
    <property type="entry name" value="Nucleotide-diphospho-sugar transferases"/>
    <property type="match status" value="1"/>
</dbReference>
<feature type="domain" description="Glycosyltransferase 2-like" evidence="1">
    <location>
        <begin position="9"/>
        <end position="106"/>
    </location>
</feature>
<dbReference type="EMBL" id="QYBC01000011">
    <property type="protein sequence ID" value="RYB04160.1"/>
    <property type="molecule type" value="Genomic_DNA"/>
</dbReference>
<dbReference type="CDD" id="cd00761">
    <property type="entry name" value="Glyco_tranf_GTA_type"/>
    <property type="match status" value="1"/>
</dbReference>